<proteinExistence type="predicted"/>
<dbReference type="AlphaFoldDB" id="A0A8X6WF14"/>
<dbReference type="Proteomes" id="UP000887159">
    <property type="component" value="Unassembled WGS sequence"/>
</dbReference>
<reference evidence="1" key="1">
    <citation type="submission" date="2020-08" db="EMBL/GenBank/DDBJ databases">
        <title>Multicomponent nature underlies the extraordinary mechanical properties of spider dragline silk.</title>
        <authorList>
            <person name="Kono N."/>
            <person name="Nakamura H."/>
            <person name="Mori M."/>
            <person name="Yoshida Y."/>
            <person name="Ohtoshi R."/>
            <person name="Malay A.D."/>
            <person name="Moran D.A.P."/>
            <person name="Tomita M."/>
            <person name="Numata K."/>
            <person name="Arakawa K."/>
        </authorList>
    </citation>
    <scope>NUCLEOTIDE SEQUENCE</scope>
</reference>
<name>A0A8X6WF14_TRICX</name>
<accession>A0A8X6WF14</accession>
<comment type="caution">
    <text evidence="1">The sequence shown here is derived from an EMBL/GenBank/DDBJ whole genome shotgun (WGS) entry which is preliminary data.</text>
</comment>
<dbReference type="InterPro" id="IPR036397">
    <property type="entry name" value="RNaseH_sf"/>
</dbReference>
<evidence type="ECO:0000313" key="2">
    <source>
        <dbReference type="Proteomes" id="UP000887159"/>
    </source>
</evidence>
<sequence>MTLQCKSRFGKSVNPETVRNVSRKHNTIEAEYLKRKPYTSKANRQARSAFAKMYVKQPTEYWENVIFVDESKYNSFGSDNKQKVWRKPNTAMHVEKIYGLLSNIEGLTKLSGAAWQALVSGIYILLML</sequence>
<organism evidence="1 2">
    <name type="scientific">Trichonephila clavipes</name>
    <name type="common">Golden silk orbweaver</name>
    <name type="synonym">Nephila clavipes</name>
    <dbReference type="NCBI Taxonomy" id="2585209"/>
    <lineage>
        <taxon>Eukaryota</taxon>
        <taxon>Metazoa</taxon>
        <taxon>Ecdysozoa</taxon>
        <taxon>Arthropoda</taxon>
        <taxon>Chelicerata</taxon>
        <taxon>Arachnida</taxon>
        <taxon>Araneae</taxon>
        <taxon>Araneomorphae</taxon>
        <taxon>Entelegynae</taxon>
        <taxon>Araneoidea</taxon>
        <taxon>Nephilidae</taxon>
        <taxon>Trichonephila</taxon>
    </lineage>
</organism>
<gene>
    <name evidence="1" type="primary">TCB1_359</name>
    <name evidence="1" type="ORF">TNCV_4591721</name>
</gene>
<dbReference type="GO" id="GO:0003676">
    <property type="term" value="F:nucleic acid binding"/>
    <property type="evidence" value="ECO:0007669"/>
    <property type="project" value="InterPro"/>
</dbReference>
<dbReference type="EMBL" id="BMAU01021417">
    <property type="protein sequence ID" value="GFY33610.1"/>
    <property type="molecule type" value="Genomic_DNA"/>
</dbReference>
<protein>
    <submittedName>
        <fullName evidence="1">Transposable element Tcb1 transposase</fullName>
    </submittedName>
</protein>
<evidence type="ECO:0000313" key="1">
    <source>
        <dbReference type="EMBL" id="GFY33610.1"/>
    </source>
</evidence>
<dbReference type="Gene3D" id="3.30.420.10">
    <property type="entry name" value="Ribonuclease H-like superfamily/Ribonuclease H"/>
    <property type="match status" value="1"/>
</dbReference>
<keyword evidence="2" id="KW-1185">Reference proteome</keyword>